<accession>A0A6A1VV31</accession>
<dbReference type="AlphaFoldDB" id="A0A6A1VV31"/>
<organism evidence="1 2">
    <name type="scientific">Morella rubra</name>
    <name type="common">Chinese bayberry</name>
    <dbReference type="NCBI Taxonomy" id="262757"/>
    <lineage>
        <taxon>Eukaryota</taxon>
        <taxon>Viridiplantae</taxon>
        <taxon>Streptophyta</taxon>
        <taxon>Embryophyta</taxon>
        <taxon>Tracheophyta</taxon>
        <taxon>Spermatophyta</taxon>
        <taxon>Magnoliopsida</taxon>
        <taxon>eudicotyledons</taxon>
        <taxon>Gunneridae</taxon>
        <taxon>Pentapetalae</taxon>
        <taxon>rosids</taxon>
        <taxon>fabids</taxon>
        <taxon>Fagales</taxon>
        <taxon>Myricaceae</taxon>
        <taxon>Morella</taxon>
    </lineage>
</organism>
<evidence type="ECO:0000313" key="2">
    <source>
        <dbReference type="Proteomes" id="UP000516437"/>
    </source>
</evidence>
<reference evidence="1 2" key="1">
    <citation type="journal article" date="2019" name="Plant Biotechnol. J.">
        <title>The red bayberry genome and genetic basis of sex determination.</title>
        <authorList>
            <person name="Jia H.M."/>
            <person name="Jia H.J."/>
            <person name="Cai Q.L."/>
            <person name="Wang Y."/>
            <person name="Zhao H.B."/>
            <person name="Yang W.F."/>
            <person name="Wang G.Y."/>
            <person name="Li Y.H."/>
            <person name="Zhan D.L."/>
            <person name="Shen Y.T."/>
            <person name="Niu Q.F."/>
            <person name="Chang L."/>
            <person name="Qiu J."/>
            <person name="Zhao L."/>
            <person name="Xie H.B."/>
            <person name="Fu W.Y."/>
            <person name="Jin J."/>
            <person name="Li X.W."/>
            <person name="Jiao Y."/>
            <person name="Zhou C.C."/>
            <person name="Tu T."/>
            <person name="Chai C.Y."/>
            <person name="Gao J.L."/>
            <person name="Fan L.J."/>
            <person name="van de Weg E."/>
            <person name="Wang J.Y."/>
            <person name="Gao Z.S."/>
        </authorList>
    </citation>
    <scope>NUCLEOTIDE SEQUENCE [LARGE SCALE GENOMIC DNA]</scope>
    <source>
        <tissue evidence="1">Leaves</tissue>
    </source>
</reference>
<proteinExistence type="predicted"/>
<dbReference type="EMBL" id="RXIC02000022">
    <property type="protein sequence ID" value="KAB1216791.1"/>
    <property type="molecule type" value="Genomic_DNA"/>
</dbReference>
<comment type="caution">
    <text evidence="1">The sequence shown here is derived from an EMBL/GenBank/DDBJ whole genome shotgun (WGS) entry which is preliminary data.</text>
</comment>
<dbReference type="Proteomes" id="UP000516437">
    <property type="component" value="Chromosome 4"/>
</dbReference>
<evidence type="ECO:0000313" key="1">
    <source>
        <dbReference type="EMBL" id="KAB1216791.1"/>
    </source>
</evidence>
<keyword evidence="2" id="KW-1185">Reference proteome</keyword>
<name>A0A6A1VV31_9ROSI</name>
<protein>
    <submittedName>
        <fullName evidence="1">Uncharacterized protein</fullName>
    </submittedName>
</protein>
<sequence length="75" mass="8199">MKESTEVVPSGWNMTIEKAQGGMGIMHADLGLTGDVREERGDEGLMREERTSYVSANLGSRFAVRLKVLGVKRCG</sequence>
<gene>
    <name evidence="1" type="ORF">CJ030_MR4G020635</name>
</gene>